<name>A0ABR3Y317_9PEZI</name>
<comment type="caution">
    <text evidence="1">The sequence shown here is derived from an EMBL/GenBank/DDBJ whole genome shotgun (WGS) entry which is preliminary data.</text>
</comment>
<reference evidence="1 2" key="1">
    <citation type="journal article" date="2024" name="Commun. Biol.">
        <title>Comparative genomic analysis of thermophilic fungi reveals convergent evolutionary adaptations and gene losses.</title>
        <authorList>
            <person name="Steindorff A.S."/>
            <person name="Aguilar-Pontes M.V."/>
            <person name="Robinson A.J."/>
            <person name="Andreopoulos B."/>
            <person name="LaButti K."/>
            <person name="Kuo A."/>
            <person name="Mondo S."/>
            <person name="Riley R."/>
            <person name="Otillar R."/>
            <person name="Haridas S."/>
            <person name="Lipzen A."/>
            <person name="Grimwood J."/>
            <person name="Schmutz J."/>
            <person name="Clum A."/>
            <person name="Reid I.D."/>
            <person name="Moisan M.C."/>
            <person name="Butler G."/>
            <person name="Nguyen T.T.M."/>
            <person name="Dewar K."/>
            <person name="Conant G."/>
            <person name="Drula E."/>
            <person name="Henrissat B."/>
            <person name="Hansel C."/>
            <person name="Singer S."/>
            <person name="Hutchinson M.I."/>
            <person name="de Vries R.P."/>
            <person name="Natvig D.O."/>
            <person name="Powell A.J."/>
            <person name="Tsang A."/>
            <person name="Grigoriev I.V."/>
        </authorList>
    </citation>
    <scope>NUCLEOTIDE SEQUENCE [LARGE SCALE GENOMIC DNA]</scope>
    <source>
        <strain evidence="1 2">ATCC 24622</strain>
    </source>
</reference>
<keyword evidence="2" id="KW-1185">Reference proteome</keyword>
<proteinExistence type="predicted"/>
<evidence type="ECO:0000313" key="2">
    <source>
        <dbReference type="Proteomes" id="UP001586593"/>
    </source>
</evidence>
<accession>A0ABR3Y317</accession>
<dbReference type="EMBL" id="JAZHXJ010000015">
    <property type="protein sequence ID" value="KAL1882335.1"/>
    <property type="molecule type" value="Genomic_DNA"/>
</dbReference>
<protein>
    <submittedName>
        <fullName evidence="1">Uncharacterized protein</fullName>
    </submittedName>
</protein>
<gene>
    <name evidence="1" type="ORF">VTK73DRAFT_1894</name>
</gene>
<sequence length="102" mass="12076">MRTCSLHALTRRCYQFQLELEKLLNYLLAQPYRVEQDYGRVELQFYEHYTFHYLACQIMHMVHLLCVLFQKKVDNSVVDIHKSLANTRCSTIQAYSGGQEAL</sequence>
<organism evidence="1 2">
    <name type="scientific">Phialemonium thermophilum</name>
    <dbReference type="NCBI Taxonomy" id="223376"/>
    <lineage>
        <taxon>Eukaryota</taxon>
        <taxon>Fungi</taxon>
        <taxon>Dikarya</taxon>
        <taxon>Ascomycota</taxon>
        <taxon>Pezizomycotina</taxon>
        <taxon>Sordariomycetes</taxon>
        <taxon>Sordariomycetidae</taxon>
        <taxon>Cephalothecales</taxon>
        <taxon>Cephalothecaceae</taxon>
        <taxon>Phialemonium</taxon>
    </lineage>
</organism>
<dbReference type="Proteomes" id="UP001586593">
    <property type="component" value="Unassembled WGS sequence"/>
</dbReference>
<evidence type="ECO:0000313" key="1">
    <source>
        <dbReference type="EMBL" id="KAL1882335.1"/>
    </source>
</evidence>